<feature type="transmembrane region" description="Helical" evidence="5">
    <location>
        <begin position="124"/>
        <end position="143"/>
    </location>
</feature>
<comment type="subcellular location">
    <subcellularLocation>
        <location evidence="1">Membrane</location>
        <topology evidence="1">Multi-pass membrane protein</topology>
    </subcellularLocation>
</comment>
<dbReference type="AlphaFoldDB" id="A0A1H0WJ19"/>
<keyword evidence="8" id="KW-1185">Reference proteome</keyword>
<dbReference type="SUPFAM" id="SSF103481">
    <property type="entry name" value="Multidrug resistance efflux transporter EmrE"/>
    <property type="match status" value="2"/>
</dbReference>
<protein>
    <submittedName>
        <fullName evidence="7">O-acetylserine/cysteine efflux transporter</fullName>
    </submittedName>
</protein>
<feature type="domain" description="EamA" evidence="6">
    <location>
        <begin position="156"/>
        <end position="302"/>
    </location>
</feature>
<organism evidence="7 8">
    <name type="scientific">Paracidovorax cattleyae</name>
    <dbReference type="NCBI Taxonomy" id="80868"/>
    <lineage>
        <taxon>Bacteria</taxon>
        <taxon>Pseudomonadati</taxon>
        <taxon>Pseudomonadota</taxon>
        <taxon>Betaproteobacteria</taxon>
        <taxon>Burkholderiales</taxon>
        <taxon>Comamonadaceae</taxon>
        <taxon>Paracidovorax</taxon>
    </lineage>
</organism>
<dbReference type="PANTHER" id="PTHR32322:SF9">
    <property type="entry name" value="AMINO-ACID METABOLITE EFFLUX PUMP-RELATED"/>
    <property type="match status" value="1"/>
</dbReference>
<dbReference type="GO" id="GO:0016020">
    <property type="term" value="C:membrane"/>
    <property type="evidence" value="ECO:0007669"/>
    <property type="project" value="UniProtKB-SubCell"/>
</dbReference>
<evidence type="ECO:0000256" key="3">
    <source>
        <dbReference type="ARBA" id="ARBA00022989"/>
    </source>
</evidence>
<dbReference type="InterPro" id="IPR037185">
    <property type="entry name" value="EmrE-like"/>
</dbReference>
<evidence type="ECO:0000313" key="8">
    <source>
        <dbReference type="Proteomes" id="UP000199317"/>
    </source>
</evidence>
<evidence type="ECO:0000256" key="5">
    <source>
        <dbReference type="SAM" id="Phobius"/>
    </source>
</evidence>
<feature type="transmembrane region" description="Helical" evidence="5">
    <location>
        <begin position="187"/>
        <end position="209"/>
    </location>
</feature>
<feature type="domain" description="EamA" evidence="6">
    <location>
        <begin position="15"/>
        <end position="138"/>
    </location>
</feature>
<dbReference type="OrthoDB" id="7158585at2"/>
<dbReference type="PANTHER" id="PTHR32322">
    <property type="entry name" value="INNER MEMBRANE TRANSPORTER"/>
    <property type="match status" value="1"/>
</dbReference>
<gene>
    <name evidence="7" type="ORF">SAMN04489708_1406</name>
</gene>
<dbReference type="Proteomes" id="UP000199317">
    <property type="component" value="Unassembled WGS sequence"/>
</dbReference>
<dbReference type="InterPro" id="IPR000620">
    <property type="entry name" value="EamA_dom"/>
</dbReference>
<evidence type="ECO:0000313" key="7">
    <source>
        <dbReference type="EMBL" id="SDP90276.1"/>
    </source>
</evidence>
<accession>A0A1H0WJ19</accession>
<evidence type="ECO:0000256" key="1">
    <source>
        <dbReference type="ARBA" id="ARBA00004141"/>
    </source>
</evidence>
<sequence length="313" mass="33292">MSAGPQAVPLAPRDLLAALAVVVLWGVNFVAMKWGLRSFTPFQLGAMRYVFAALPLVFFLRPPAVRWRWVVLYGLFQGVGQFGMVFLALRVGLTAALASVLLQTQVFFTAFWAYLLLHERPGRPLVVGLGLAALGLVCFGLHFVAPGSASDEVTLAGVGLALCGAASWAASNIVARMAQQESPGYRPLSFVAWSSLVPVLPFVALSIAFDDDAARWLQADAWTALPGLAWGSVAYLGWAATILGYGLWTGLLTRYPANRVAPFSLAVPVVGLSAGMLVLGERVSAWQWAGIAAVVAALACVVLGPRWAAARQR</sequence>
<feature type="transmembrane region" description="Helical" evidence="5">
    <location>
        <begin position="229"/>
        <end position="248"/>
    </location>
</feature>
<dbReference type="InterPro" id="IPR050638">
    <property type="entry name" value="AA-Vitamin_Transporters"/>
</dbReference>
<dbReference type="RefSeq" id="WP_092839425.1">
    <property type="nucleotide sequence ID" value="NZ_CP028290.1"/>
</dbReference>
<feature type="transmembrane region" description="Helical" evidence="5">
    <location>
        <begin position="15"/>
        <end position="36"/>
    </location>
</feature>
<keyword evidence="4 5" id="KW-0472">Membrane</keyword>
<feature type="transmembrane region" description="Helical" evidence="5">
    <location>
        <begin position="67"/>
        <end position="89"/>
    </location>
</feature>
<dbReference type="Gene3D" id="1.10.3730.20">
    <property type="match status" value="1"/>
</dbReference>
<evidence type="ECO:0000259" key="6">
    <source>
        <dbReference type="Pfam" id="PF00892"/>
    </source>
</evidence>
<keyword evidence="3 5" id="KW-1133">Transmembrane helix</keyword>
<keyword evidence="2 5" id="KW-0812">Transmembrane</keyword>
<evidence type="ECO:0000256" key="4">
    <source>
        <dbReference type="ARBA" id="ARBA00023136"/>
    </source>
</evidence>
<reference evidence="8" key="1">
    <citation type="submission" date="2016-10" db="EMBL/GenBank/DDBJ databases">
        <authorList>
            <person name="Varghese N."/>
            <person name="Submissions S."/>
        </authorList>
    </citation>
    <scope>NUCLEOTIDE SEQUENCE [LARGE SCALE GENOMIC DNA]</scope>
    <source>
        <strain evidence="8">DSM 17101</strain>
    </source>
</reference>
<dbReference type="EMBL" id="FNJL01000040">
    <property type="protein sequence ID" value="SDP90276.1"/>
    <property type="molecule type" value="Genomic_DNA"/>
</dbReference>
<dbReference type="Pfam" id="PF00892">
    <property type="entry name" value="EamA"/>
    <property type="match status" value="2"/>
</dbReference>
<feature type="transmembrane region" description="Helical" evidence="5">
    <location>
        <begin position="95"/>
        <end position="117"/>
    </location>
</feature>
<proteinExistence type="predicted"/>
<feature type="transmembrane region" description="Helical" evidence="5">
    <location>
        <begin position="260"/>
        <end position="279"/>
    </location>
</feature>
<name>A0A1H0WJ19_9BURK</name>
<feature type="transmembrane region" description="Helical" evidence="5">
    <location>
        <begin position="155"/>
        <end position="175"/>
    </location>
</feature>
<feature type="transmembrane region" description="Helical" evidence="5">
    <location>
        <begin position="285"/>
        <end position="304"/>
    </location>
</feature>
<evidence type="ECO:0000256" key="2">
    <source>
        <dbReference type="ARBA" id="ARBA00022692"/>
    </source>
</evidence>